<evidence type="ECO:0000313" key="1">
    <source>
        <dbReference type="EMBL" id="CBX93521.1"/>
    </source>
</evidence>
<dbReference type="InParanoid" id="E4ZPY6"/>
<name>E4ZPY6_LEPMJ</name>
<gene>
    <name evidence="1" type="ORF">LEMA_P044220.1</name>
</gene>
<proteinExistence type="predicted"/>
<dbReference type="HOGENOM" id="CLU_2121524_0_0_1"/>
<accession>E4ZPY6</accession>
<dbReference type="VEuPathDB" id="FungiDB:LEMA_P044220.1"/>
<dbReference type="AlphaFoldDB" id="E4ZPY6"/>
<evidence type="ECO:0000313" key="2">
    <source>
        <dbReference type="Proteomes" id="UP000002668"/>
    </source>
</evidence>
<dbReference type="Proteomes" id="UP000002668">
    <property type="component" value="Genome"/>
</dbReference>
<dbReference type="EMBL" id="FP929105">
    <property type="protein sequence ID" value="CBX93521.1"/>
    <property type="molecule type" value="Genomic_DNA"/>
</dbReference>
<organism evidence="2">
    <name type="scientific">Leptosphaeria maculans (strain JN3 / isolate v23.1.3 / race Av1-4-5-6-7-8)</name>
    <name type="common">Blackleg fungus</name>
    <name type="synonym">Phoma lingam</name>
    <dbReference type="NCBI Taxonomy" id="985895"/>
    <lineage>
        <taxon>Eukaryota</taxon>
        <taxon>Fungi</taxon>
        <taxon>Dikarya</taxon>
        <taxon>Ascomycota</taxon>
        <taxon>Pezizomycotina</taxon>
        <taxon>Dothideomycetes</taxon>
        <taxon>Pleosporomycetidae</taxon>
        <taxon>Pleosporales</taxon>
        <taxon>Pleosporineae</taxon>
        <taxon>Leptosphaeriaceae</taxon>
        <taxon>Plenodomus</taxon>
        <taxon>Plenodomus lingam/Leptosphaeria maculans species complex</taxon>
    </lineage>
</organism>
<keyword evidence="2" id="KW-1185">Reference proteome</keyword>
<reference evidence="2" key="1">
    <citation type="journal article" date="2011" name="Nat. Commun.">
        <title>Effector diversification within compartments of the Leptosphaeria maculans genome affected by Repeat-Induced Point mutations.</title>
        <authorList>
            <person name="Rouxel T."/>
            <person name="Grandaubert J."/>
            <person name="Hane J.K."/>
            <person name="Hoede C."/>
            <person name="van de Wouw A.P."/>
            <person name="Couloux A."/>
            <person name="Dominguez V."/>
            <person name="Anthouard V."/>
            <person name="Bally P."/>
            <person name="Bourras S."/>
            <person name="Cozijnsen A.J."/>
            <person name="Ciuffetti L.M."/>
            <person name="Degrave A."/>
            <person name="Dilmaghani A."/>
            <person name="Duret L."/>
            <person name="Fudal I."/>
            <person name="Goodwin S.B."/>
            <person name="Gout L."/>
            <person name="Glaser N."/>
            <person name="Linglin J."/>
            <person name="Kema G.H.J."/>
            <person name="Lapalu N."/>
            <person name="Lawrence C.B."/>
            <person name="May K."/>
            <person name="Meyer M."/>
            <person name="Ollivier B."/>
            <person name="Poulain J."/>
            <person name="Schoch C.L."/>
            <person name="Simon A."/>
            <person name="Spatafora J.W."/>
            <person name="Stachowiak A."/>
            <person name="Turgeon B.G."/>
            <person name="Tyler B.M."/>
            <person name="Vincent D."/>
            <person name="Weissenbach J."/>
            <person name="Amselem J."/>
            <person name="Quesneville H."/>
            <person name="Oliver R.P."/>
            <person name="Wincker P."/>
            <person name="Balesdent M.-H."/>
            <person name="Howlett B.J."/>
        </authorList>
    </citation>
    <scope>NUCLEOTIDE SEQUENCE [LARGE SCALE GENOMIC DNA]</scope>
    <source>
        <strain evidence="2">JN3 / isolate v23.1.3 / race Av1-4-5-6-7-8</strain>
    </source>
</reference>
<protein>
    <submittedName>
        <fullName evidence="1">Predicted protein</fullName>
    </submittedName>
</protein>
<sequence>MRDTWDFGWGSSFEHSDGGARRCASMSVSVVVMDKSGRLLIPQQARFGASRWVSEHHVISAGQVPRQSNPLKQEMVKLSSKAACRACISADLHSPRRAWPIPEHDSIKYGTTKV</sequence>